<gene>
    <name evidence="1" type="ORF">A3C59_03405</name>
</gene>
<organism evidence="1 2">
    <name type="scientific">Candidatus Daviesbacteria bacterium RIFCSPHIGHO2_02_FULL_36_13</name>
    <dbReference type="NCBI Taxonomy" id="1797768"/>
    <lineage>
        <taxon>Bacteria</taxon>
        <taxon>Candidatus Daviesiibacteriota</taxon>
    </lineage>
</organism>
<dbReference type="EMBL" id="MFCV01000044">
    <property type="protein sequence ID" value="OGE30736.1"/>
    <property type="molecule type" value="Genomic_DNA"/>
</dbReference>
<comment type="caution">
    <text evidence="1">The sequence shown here is derived from an EMBL/GenBank/DDBJ whole genome shotgun (WGS) entry which is preliminary data.</text>
</comment>
<sequence length="79" mass="9352">MLIRTTLRIKEDLKKSAEQKALQDDVTLQEVFNRALEDYLEKDAKKQAKRIVFKTHDLGVPLDNLTRKDFYPEPKLDDY</sequence>
<protein>
    <submittedName>
        <fullName evidence="1">Uncharacterized protein</fullName>
    </submittedName>
</protein>
<dbReference type="AlphaFoldDB" id="A0A1F5JQ71"/>
<reference evidence="1 2" key="1">
    <citation type="journal article" date="2016" name="Nat. Commun.">
        <title>Thousands of microbial genomes shed light on interconnected biogeochemical processes in an aquifer system.</title>
        <authorList>
            <person name="Anantharaman K."/>
            <person name="Brown C.T."/>
            <person name="Hug L.A."/>
            <person name="Sharon I."/>
            <person name="Castelle C.J."/>
            <person name="Probst A.J."/>
            <person name="Thomas B.C."/>
            <person name="Singh A."/>
            <person name="Wilkins M.J."/>
            <person name="Karaoz U."/>
            <person name="Brodie E.L."/>
            <person name="Williams K.H."/>
            <person name="Hubbard S.S."/>
            <person name="Banfield J.F."/>
        </authorList>
    </citation>
    <scope>NUCLEOTIDE SEQUENCE [LARGE SCALE GENOMIC DNA]</scope>
</reference>
<name>A0A1F5JQ71_9BACT</name>
<evidence type="ECO:0000313" key="1">
    <source>
        <dbReference type="EMBL" id="OGE30736.1"/>
    </source>
</evidence>
<dbReference type="Proteomes" id="UP000176902">
    <property type="component" value="Unassembled WGS sequence"/>
</dbReference>
<accession>A0A1F5JQ71</accession>
<proteinExistence type="predicted"/>
<dbReference type="STRING" id="1797768.A3C59_03405"/>
<evidence type="ECO:0000313" key="2">
    <source>
        <dbReference type="Proteomes" id="UP000176902"/>
    </source>
</evidence>